<dbReference type="GO" id="GO:0009279">
    <property type="term" value="C:cell outer membrane"/>
    <property type="evidence" value="ECO:0007669"/>
    <property type="project" value="UniProtKB-SubCell"/>
</dbReference>
<dbReference type="PROSITE" id="PS51123">
    <property type="entry name" value="OMPA_2"/>
    <property type="match status" value="1"/>
</dbReference>
<feature type="domain" description="OmpA-like" evidence="7">
    <location>
        <begin position="143"/>
        <end position="265"/>
    </location>
</feature>
<evidence type="ECO:0000256" key="4">
    <source>
        <dbReference type="ARBA" id="ARBA00023237"/>
    </source>
</evidence>
<name>A0AAW8JLR2_9GAMM</name>
<dbReference type="RefSeq" id="WP_308957262.1">
    <property type="nucleotide sequence ID" value="NZ_JAVICY010000039.1"/>
</dbReference>
<dbReference type="Pfam" id="PF04355">
    <property type="entry name" value="BamE"/>
    <property type="match status" value="1"/>
</dbReference>
<comment type="subcellular location">
    <subcellularLocation>
        <location evidence="1">Cell outer membrane</location>
    </subcellularLocation>
</comment>
<dbReference type="PRINTS" id="PR01021">
    <property type="entry name" value="OMPADOMAIN"/>
</dbReference>
<dbReference type="NCBIfam" id="NF047726">
    <property type="entry name" value="AutTranAdhPGAsTpgA"/>
    <property type="match status" value="1"/>
</dbReference>
<keyword evidence="2 6" id="KW-0732">Signal</keyword>
<evidence type="ECO:0000313" key="8">
    <source>
        <dbReference type="EMBL" id="MDQ9073230.1"/>
    </source>
</evidence>
<gene>
    <name evidence="8" type="primary">bamE</name>
    <name evidence="8" type="ORF">RFH51_17405</name>
</gene>
<organism evidence="8 9">
    <name type="scientific">Acinetobacter gerneri</name>
    <dbReference type="NCBI Taxonomy" id="202952"/>
    <lineage>
        <taxon>Bacteria</taxon>
        <taxon>Pseudomonadati</taxon>
        <taxon>Pseudomonadota</taxon>
        <taxon>Gammaproteobacteria</taxon>
        <taxon>Moraxellales</taxon>
        <taxon>Moraxellaceae</taxon>
        <taxon>Acinetobacter</taxon>
    </lineage>
</organism>
<dbReference type="EMBL" id="JAVIDA010000037">
    <property type="protein sequence ID" value="MDQ9073230.1"/>
    <property type="molecule type" value="Genomic_DNA"/>
</dbReference>
<proteinExistence type="predicted"/>
<keyword evidence="4" id="KW-0998">Cell outer membrane</keyword>
<accession>A0AAW8JLR2</accession>
<dbReference type="Gene3D" id="3.30.1450.10">
    <property type="match status" value="1"/>
</dbReference>
<dbReference type="InterPro" id="IPR006664">
    <property type="entry name" value="OMP_bac"/>
</dbReference>
<dbReference type="InterPro" id="IPR006665">
    <property type="entry name" value="OmpA-like"/>
</dbReference>
<evidence type="ECO:0000256" key="2">
    <source>
        <dbReference type="ARBA" id="ARBA00022729"/>
    </source>
</evidence>
<evidence type="ECO:0000313" key="9">
    <source>
        <dbReference type="Proteomes" id="UP001243195"/>
    </source>
</evidence>
<feature type="signal peptide" evidence="6">
    <location>
        <begin position="1"/>
        <end position="23"/>
    </location>
</feature>
<dbReference type="InterPro" id="IPR037873">
    <property type="entry name" value="BamE-like"/>
</dbReference>
<evidence type="ECO:0000256" key="3">
    <source>
        <dbReference type="ARBA" id="ARBA00023136"/>
    </source>
</evidence>
<evidence type="ECO:0000256" key="5">
    <source>
        <dbReference type="PROSITE-ProRule" id="PRU00473"/>
    </source>
</evidence>
<evidence type="ECO:0000256" key="6">
    <source>
        <dbReference type="SAM" id="SignalP"/>
    </source>
</evidence>
<dbReference type="SUPFAM" id="SSF103088">
    <property type="entry name" value="OmpA-like"/>
    <property type="match status" value="1"/>
</dbReference>
<dbReference type="Proteomes" id="UP001243195">
    <property type="component" value="Unassembled WGS sequence"/>
</dbReference>
<dbReference type="CDD" id="cd07185">
    <property type="entry name" value="OmpA_C-like"/>
    <property type="match status" value="1"/>
</dbReference>
<keyword evidence="3 5" id="KW-0472">Membrane</keyword>
<feature type="chain" id="PRO_5043914166" evidence="6">
    <location>
        <begin position="24"/>
        <end position="265"/>
    </location>
</feature>
<evidence type="ECO:0000256" key="1">
    <source>
        <dbReference type="ARBA" id="ARBA00004442"/>
    </source>
</evidence>
<dbReference type="PANTHER" id="PTHR30329">
    <property type="entry name" value="STATOR ELEMENT OF FLAGELLAR MOTOR COMPLEX"/>
    <property type="match status" value="1"/>
</dbReference>
<dbReference type="PANTHER" id="PTHR30329:SF21">
    <property type="entry name" value="LIPOPROTEIN YIAD-RELATED"/>
    <property type="match status" value="1"/>
</dbReference>
<dbReference type="AlphaFoldDB" id="A0AAW8JLR2"/>
<dbReference type="Gene3D" id="3.30.1330.60">
    <property type="entry name" value="OmpA-like domain"/>
    <property type="match status" value="1"/>
</dbReference>
<protein>
    <submittedName>
        <fullName evidence="8">Outer membrane protein assembly factor BamE</fullName>
    </submittedName>
</protein>
<dbReference type="Pfam" id="PF00691">
    <property type="entry name" value="OmpA"/>
    <property type="match status" value="1"/>
</dbReference>
<reference evidence="8" key="1">
    <citation type="submission" date="2023-08" db="EMBL/GenBank/DDBJ databases">
        <title>Emergence of clinically-relevant ST2 carbapenem-resistant Acinetobacter baumannii strains in hospital sewages in Zhejiang, East of China.</title>
        <authorList>
            <person name="Kaichao C."/>
            <person name="Zhang R."/>
        </authorList>
    </citation>
    <scope>NUCLEOTIDE SEQUENCE</scope>
    <source>
        <strain evidence="8">M-SY-60</strain>
    </source>
</reference>
<dbReference type="InterPro" id="IPR007450">
    <property type="entry name" value="BamE_dom"/>
</dbReference>
<evidence type="ECO:0000259" key="7">
    <source>
        <dbReference type="PROSITE" id="PS51123"/>
    </source>
</evidence>
<comment type="caution">
    <text evidence="8">The sequence shown here is derived from an EMBL/GenBank/DDBJ whole genome shotgun (WGS) entry which is preliminary data.</text>
</comment>
<sequence length="265" mass="30405">MMTYKNSLLCALFSAMLSTVSYAANSDEATQNTQIQFPKLEDSKQKQPNRYEYDQVARLDKGLNKDQIRFILGDPQFSTGLFRVRTWNYVLDIRQPENNTYKRCQLRIDFDKNYLVQQYYWKGEECQGLMKWGSNNQSATEQTTVSLEQQTANVLFYFDRGDQAGVKNPEKIAEIAKQIKQSQDPQQVKIAAYTDPLGTDGYNQTLSNQRAKTVVNMLTAQGINADRIAYTAQSKTDAFQHCTGENSKIHMVECLAPNRRVTITW</sequence>
<dbReference type="InterPro" id="IPR050330">
    <property type="entry name" value="Bact_OuterMem_StrucFunc"/>
</dbReference>
<dbReference type="InterPro" id="IPR036737">
    <property type="entry name" value="OmpA-like_sf"/>
</dbReference>